<name>A0A2S0VU35_9ALTE</name>
<evidence type="ECO:0000259" key="11">
    <source>
        <dbReference type="Pfam" id="PF21226"/>
    </source>
</evidence>
<feature type="domain" description="MalQ N-terminal beta-sandwich" evidence="11">
    <location>
        <begin position="67"/>
        <end position="165"/>
    </location>
</feature>
<dbReference type="EC" id="2.4.1.25" evidence="3 10"/>
<keyword evidence="6 10" id="KW-0808">Transferase</keyword>
<dbReference type="PANTHER" id="PTHR32438">
    <property type="entry name" value="4-ALPHA-GLUCANOTRANSFERASE DPE1, CHLOROPLASTIC/AMYLOPLASTIC"/>
    <property type="match status" value="1"/>
</dbReference>
<dbReference type="Gene3D" id="3.20.20.80">
    <property type="entry name" value="Glycosidases"/>
    <property type="match status" value="1"/>
</dbReference>
<dbReference type="AlphaFoldDB" id="A0A2S0VU35"/>
<evidence type="ECO:0000256" key="10">
    <source>
        <dbReference type="RuleBase" id="RU361207"/>
    </source>
</evidence>
<dbReference type="InterPro" id="IPR048458">
    <property type="entry name" value="MalQ_N"/>
</dbReference>
<dbReference type="NCBIfam" id="NF008274">
    <property type="entry name" value="PRK11052.1"/>
    <property type="match status" value="1"/>
</dbReference>
<evidence type="ECO:0000313" key="13">
    <source>
        <dbReference type="Proteomes" id="UP000244441"/>
    </source>
</evidence>
<dbReference type="InterPro" id="IPR003385">
    <property type="entry name" value="Glyco_hydro_77"/>
</dbReference>
<evidence type="ECO:0000313" key="12">
    <source>
        <dbReference type="EMBL" id="AWB67693.1"/>
    </source>
</evidence>
<keyword evidence="5 10" id="KW-0328">Glycosyltransferase</keyword>
<dbReference type="Proteomes" id="UP000244441">
    <property type="component" value="Chromosome"/>
</dbReference>
<accession>A0A2S0VU35</accession>
<dbReference type="Pfam" id="PF02446">
    <property type="entry name" value="Glyco_hydro_77"/>
    <property type="match status" value="1"/>
</dbReference>
<dbReference type="RefSeq" id="WP_108603763.1">
    <property type="nucleotide sequence ID" value="NZ_CP026604.1"/>
</dbReference>
<dbReference type="GO" id="GO:0004134">
    <property type="term" value="F:4-alpha-glucanotransferase activity"/>
    <property type="evidence" value="ECO:0007669"/>
    <property type="project" value="UniProtKB-EC"/>
</dbReference>
<evidence type="ECO:0000256" key="7">
    <source>
        <dbReference type="ARBA" id="ARBA00023277"/>
    </source>
</evidence>
<dbReference type="NCBIfam" id="TIGR00217">
    <property type="entry name" value="malQ"/>
    <property type="match status" value="1"/>
</dbReference>
<evidence type="ECO:0000256" key="5">
    <source>
        <dbReference type="ARBA" id="ARBA00022676"/>
    </source>
</evidence>
<evidence type="ECO:0000256" key="8">
    <source>
        <dbReference type="ARBA" id="ARBA00031423"/>
    </source>
</evidence>
<protein>
    <recommendedName>
        <fullName evidence="4 10">4-alpha-glucanotransferase</fullName>
        <ecNumber evidence="3 10">2.4.1.25</ecNumber>
    </recommendedName>
    <alternativeName>
        <fullName evidence="8 10">Amylomaltase</fullName>
    </alternativeName>
    <alternativeName>
        <fullName evidence="9 10">Disproportionating enzyme</fullName>
    </alternativeName>
</protein>
<gene>
    <name evidence="12" type="ORF">C2869_15155</name>
</gene>
<dbReference type="Pfam" id="PF21226">
    <property type="entry name" value="MalQ_N"/>
    <property type="match status" value="1"/>
</dbReference>
<sequence>MNNELIEQLAQARGVESKYVDAWGNDANVDPSVKVKLLSGMGYPVEDDIALQEAIEGETQDTWSTPLNPVNIIRNTEDVSIELRLPIHVVNNEFSWEITQEDGISQSGTILPINGNLINVAQIDGLEFQEYLITLDISLPLGYHTLSIINAEADIQAQQNLIIAPKACYKQQPIADGKKVWGPSVQLYCIRTESNWGIGDFGDLSTLIKEVASRGAEFVGLNPIHALYPANADSCSPYSPSSRRWLNSLYVDVTQVEGYQSEAVQALVNSSEFQAKLHSARQAEWVDYQAVTEMKHAALKLTFEWFKANGDKSAFKQFVESGGESLQQIAIFDAVQETIAAKGTIAWGWPAWPEDLNEYHKPAVAEFAQNNADLVEYYCYLQWISDVQINQCQQHALDAGMTIGIYRDLAVGVSEGSAEIWANSDLYCTEASVGAPPDVLGPQGQNWGLPPMDPEKLFAQSYAPIIELFRSNMRACGALRIDHAMALLRLWWVPKGDSAKEGAYVYYPVDDLLALLALESHRNQCLVIGEDLGTVPDGIPELLAENGVHSYRVFFFEVAPDGGFFSPSHYPVQAMATLTTHDMPTLRGYWHCDDLNLGKEVGVYPDEDVRQSLFASRHRDKQAILDTLHGHGSIPHSVPRNVEYTEMTQELNFGMQIHMAKGSSALLSLQLEDWMQMDKPVNIPGTSTEYPNWRRKLSMNLSDLFAKHEVNDLTQRLTQAREQATK</sequence>
<dbReference type="SUPFAM" id="SSF51445">
    <property type="entry name" value="(Trans)glycosidases"/>
    <property type="match status" value="1"/>
</dbReference>
<evidence type="ECO:0000256" key="1">
    <source>
        <dbReference type="ARBA" id="ARBA00000439"/>
    </source>
</evidence>
<dbReference type="GO" id="GO:0005975">
    <property type="term" value="P:carbohydrate metabolic process"/>
    <property type="evidence" value="ECO:0007669"/>
    <property type="project" value="InterPro"/>
</dbReference>
<dbReference type="KEGG" id="cate:C2869_15155"/>
<evidence type="ECO:0000256" key="2">
    <source>
        <dbReference type="ARBA" id="ARBA00005684"/>
    </source>
</evidence>
<proteinExistence type="inferred from homology"/>
<evidence type="ECO:0000256" key="4">
    <source>
        <dbReference type="ARBA" id="ARBA00020295"/>
    </source>
</evidence>
<dbReference type="PANTHER" id="PTHR32438:SF5">
    <property type="entry name" value="4-ALPHA-GLUCANOTRANSFERASE DPE1, CHLOROPLASTIC_AMYLOPLASTIC"/>
    <property type="match status" value="1"/>
</dbReference>
<keyword evidence="7 10" id="KW-0119">Carbohydrate metabolism</keyword>
<comment type="similarity">
    <text evidence="2 10">Belongs to the disproportionating enzyme family.</text>
</comment>
<evidence type="ECO:0000256" key="3">
    <source>
        <dbReference type="ARBA" id="ARBA00012560"/>
    </source>
</evidence>
<dbReference type="InterPro" id="IPR017853">
    <property type="entry name" value="GH"/>
</dbReference>
<comment type="catalytic activity">
    <reaction evidence="1 10">
        <text>Transfers a segment of a (1-&gt;4)-alpha-D-glucan to a new position in an acceptor, which may be glucose or a (1-&gt;4)-alpha-D-glucan.</text>
        <dbReference type="EC" id="2.4.1.25"/>
    </reaction>
</comment>
<dbReference type="EMBL" id="CP026604">
    <property type="protein sequence ID" value="AWB67693.1"/>
    <property type="molecule type" value="Genomic_DNA"/>
</dbReference>
<dbReference type="OrthoDB" id="9763489at2"/>
<organism evidence="12 13">
    <name type="scientific">Saccharobesus litoralis</name>
    <dbReference type="NCBI Taxonomy" id="2172099"/>
    <lineage>
        <taxon>Bacteria</taxon>
        <taxon>Pseudomonadati</taxon>
        <taxon>Pseudomonadota</taxon>
        <taxon>Gammaproteobacteria</taxon>
        <taxon>Alteromonadales</taxon>
        <taxon>Alteromonadaceae</taxon>
        <taxon>Saccharobesus</taxon>
    </lineage>
</organism>
<keyword evidence="13" id="KW-1185">Reference proteome</keyword>
<evidence type="ECO:0000256" key="9">
    <source>
        <dbReference type="ARBA" id="ARBA00031501"/>
    </source>
</evidence>
<evidence type="ECO:0000256" key="6">
    <source>
        <dbReference type="ARBA" id="ARBA00022679"/>
    </source>
</evidence>
<reference evidence="12 13" key="1">
    <citation type="submission" date="2018-01" db="EMBL/GenBank/DDBJ databases">
        <title>Genome sequence of a Cantenovulum-like bacteria.</title>
        <authorList>
            <person name="Tan W.R."/>
            <person name="Lau N.-S."/>
            <person name="Go F."/>
            <person name="Amirul A.-A.A."/>
        </authorList>
    </citation>
    <scope>NUCLEOTIDE SEQUENCE [LARGE SCALE GENOMIC DNA]</scope>
    <source>
        <strain evidence="12 13">CCB-QB4</strain>
    </source>
</reference>